<evidence type="ECO:0000313" key="1">
    <source>
        <dbReference type="Proteomes" id="UP000887540"/>
    </source>
</evidence>
<evidence type="ECO:0000313" key="2">
    <source>
        <dbReference type="WBParaSite" id="ACRNAN_scaffold5782.g19743.t1"/>
    </source>
</evidence>
<sequence length="180" mass="20969">MMRWDIMQRKVLLNQKFQKAVEKTMGEKSGHIQGKAFSTYLGGTENWTQINTNEVNLIQKQVKAIEVNKAVAKTIINIQSRSTEKLPEIKKPAIKTVTLTRNQSLPRQTRASDLRMSWTRKSYPNLVTIPNELPRKWSHERPKHKPDGRSTLTKLFYLPKISTTRPRRTNVKDFLPYLLN</sequence>
<dbReference type="AlphaFoldDB" id="A0A914E738"/>
<organism evidence="1 2">
    <name type="scientific">Acrobeloides nanus</name>
    <dbReference type="NCBI Taxonomy" id="290746"/>
    <lineage>
        <taxon>Eukaryota</taxon>
        <taxon>Metazoa</taxon>
        <taxon>Ecdysozoa</taxon>
        <taxon>Nematoda</taxon>
        <taxon>Chromadorea</taxon>
        <taxon>Rhabditida</taxon>
        <taxon>Tylenchina</taxon>
        <taxon>Cephalobomorpha</taxon>
        <taxon>Cephaloboidea</taxon>
        <taxon>Cephalobidae</taxon>
        <taxon>Acrobeloides</taxon>
    </lineage>
</organism>
<proteinExistence type="predicted"/>
<keyword evidence="1" id="KW-1185">Reference proteome</keyword>
<name>A0A914E738_9BILA</name>
<protein>
    <submittedName>
        <fullName evidence="2">Uncharacterized protein</fullName>
    </submittedName>
</protein>
<dbReference type="WBParaSite" id="ACRNAN_scaffold5782.g19743.t1">
    <property type="protein sequence ID" value="ACRNAN_scaffold5782.g19743.t1"/>
    <property type="gene ID" value="ACRNAN_scaffold5782.g19743"/>
</dbReference>
<dbReference type="Proteomes" id="UP000887540">
    <property type="component" value="Unplaced"/>
</dbReference>
<accession>A0A914E738</accession>
<reference evidence="2" key="1">
    <citation type="submission" date="2022-11" db="UniProtKB">
        <authorList>
            <consortium name="WormBaseParasite"/>
        </authorList>
    </citation>
    <scope>IDENTIFICATION</scope>
</reference>